<gene>
    <name evidence="2" type="ORF">SAMN05444340_10512</name>
</gene>
<feature type="region of interest" description="Disordered" evidence="1">
    <location>
        <begin position="100"/>
        <end position="124"/>
    </location>
</feature>
<keyword evidence="3" id="KW-1185">Reference proteome</keyword>
<dbReference type="EMBL" id="FNPF01000005">
    <property type="protein sequence ID" value="SDY26016.1"/>
    <property type="molecule type" value="Genomic_DNA"/>
</dbReference>
<dbReference type="Proteomes" id="UP000199286">
    <property type="component" value="Unassembled WGS sequence"/>
</dbReference>
<evidence type="ECO:0000256" key="1">
    <source>
        <dbReference type="SAM" id="MobiDB-lite"/>
    </source>
</evidence>
<reference evidence="2 3" key="1">
    <citation type="submission" date="2016-10" db="EMBL/GenBank/DDBJ databases">
        <authorList>
            <person name="de Groot N.N."/>
        </authorList>
    </citation>
    <scope>NUCLEOTIDE SEQUENCE [LARGE SCALE GENOMIC DNA]</scope>
    <source>
        <strain evidence="2 3">DSM 26880</strain>
    </source>
</reference>
<proteinExistence type="predicted"/>
<sequence length="124" mass="14062">MTRRASIFGSGPYADIDPAMFPISKRKTCMQFSTRKITVDQDLGSRKLQAYYDCAFLWSKAPIDPGCADEVAEFYTVTLIRFLEVLETLSAHQRLELLERSRGAHAPRRGDRQVAMLGEYPDAQ</sequence>
<organism evidence="2 3">
    <name type="scientific">Citreimonas salinaria</name>
    <dbReference type="NCBI Taxonomy" id="321339"/>
    <lineage>
        <taxon>Bacteria</taxon>
        <taxon>Pseudomonadati</taxon>
        <taxon>Pseudomonadota</taxon>
        <taxon>Alphaproteobacteria</taxon>
        <taxon>Rhodobacterales</taxon>
        <taxon>Roseobacteraceae</taxon>
        <taxon>Citreimonas</taxon>
    </lineage>
</organism>
<dbReference type="STRING" id="321339.SAMN05444340_10512"/>
<name>A0A1H3IE82_9RHOB</name>
<protein>
    <submittedName>
        <fullName evidence="2">Uncharacterized protein</fullName>
    </submittedName>
</protein>
<evidence type="ECO:0000313" key="2">
    <source>
        <dbReference type="EMBL" id="SDY26016.1"/>
    </source>
</evidence>
<accession>A0A1H3IE82</accession>
<evidence type="ECO:0000313" key="3">
    <source>
        <dbReference type="Proteomes" id="UP000199286"/>
    </source>
</evidence>
<dbReference type="AlphaFoldDB" id="A0A1H3IE82"/>
<feature type="compositionally biased region" description="Basic and acidic residues" evidence="1">
    <location>
        <begin position="100"/>
        <end position="112"/>
    </location>
</feature>